<keyword evidence="11" id="KW-1185">Reference proteome</keyword>
<evidence type="ECO:0000256" key="5">
    <source>
        <dbReference type="ARBA" id="ARBA00023098"/>
    </source>
</evidence>
<dbReference type="SUPFAM" id="SSF51230">
    <property type="entry name" value="Single hybrid motif"/>
    <property type="match status" value="1"/>
</dbReference>
<accession>A0ABR7JPE7</accession>
<keyword evidence="5 8" id="KW-0443">Lipid metabolism</keyword>
<dbReference type="PROSITE" id="PS00188">
    <property type="entry name" value="BIOTIN"/>
    <property type="match status" value="1"/>
</dbReference>
<evidence type="ECO:0000313" key="11">
    <source>
        <dbReference type="Proteomes" id="UP000609849"/>
    </source>
</evidence>
<evidence type="ECO:0000256" key="8">
    <source>
        <dbReference type="RuleBase" id="RU364072"/>
    </source>
</evidence>
<dbReference type="Proteomes" id="UP000609849">
    <property type="component" value="Unassembled WGS sequence"/>
</dbReference>
<dbReference type="NCBIfam" id="TIGR00531">
    <property type="entry name" value="BCCP"/>
    <property type="match status" value="1"/>
</dbReference>
<evidence type="ECO:0000259" key="9">
    <source>
        <dbReference type="PROSITE" id="PS50968"/>
    </source>
</evidence>
<evidence type="ECO:0000256" key="3">
    <source>
        <dbReference type="ARBA" id="ARBA00022516"/>
    </source>
</evidence>
<dbReference type="PANTHER" id="PTHR45266:SF3">
    <property type="entry name" value="OXALOACETATE DECARBOXYLASE ALPHA CHAIN"/>
    <property type="match status" value="1"/>
</dbReference>
<keyword evidence="7 8" id="KW-0092">Biotin</keyword>
<evidence type="ECO:0000256" key="1">
    <source>
        <dbReference type="ARBA" id="ARBA00005194"/>
    </source>
</evidence>
<comment type="function">
    <text evidence="8">This protein is a component of the acetyl coenzyme A carboxylase complex; first, biotin carboxylase catalyzes the carboxylation of the carrier protein and then the transcarboxylase transfers the carboxyl group to form malonyl-CoA.</text>
</comment>
<dbReference type="InterPro" id="IPR011053">
    <property type="entry name" value="Single_hybrid_motif"/>
</dbReference>
<evidence type="ECO:0000256" key="6">
    <source>
        <dbReference type="ARBA" id="ARBA00023160"/>
    </source>
</evidence>
<keyword evidence="6 8" id="KW-0275">Fatty acid biosynthesis</keyword>
<comment type="pathway">
    <text evidence="1 8">Lipid metabolism; fatty acid biosynthesis.</text>
</comment>
<evidence type="ECO:0000256" key="7">
    <source>
        <dbReference type="ARBA" id="ARBA00023267"/>
    </source>
</evidence>
<keyword evidence="3 8" id="KW-0444">Lipid biosynthesis</keyword>
<reference evidence="10 11" key="1">
    <citation type="submission" date="2020-08" db="EMBL/GenBank/DDBJ databases">
        <authorList>
            <person name="Liu C."/>
            <person name="Sun Q."/>
        </authorList>
    </citation>
    <scope>NUCLEOTIDE SEQUENCE [LARGE SCALE GENOMIC DNA]</scope>
    <source>
        <strain evidence="10 11">NSJ-18</strain>
    </source>
</reference>
<dbReference type="PROSITE" id="PS50968">
    <property type="entry name" value="BIOTINYL_LIPOYL"/>
    <property type="match status" value="1"/>
</dbReference>
<evidence type="ECO:0000256" key="2">
    <source>
        <dbReference type="ARBA" id="ARBA00017562"/>
    </source>
</evidence>
<name>A0ABR7JPE7_9FIRM</name>
<sequence>MDFNEIKELIGLINSSDLSYFEIKNENNYIKMDKSITRNYINPNNDTIDINSLNKLAVTESLDKLELQDSNLNNINTTNINSPINNSMDDNIEIDCDYIKSPIVGTYYEATSPDADPFVKVGQKISEGEVVCIVEAMKLMNEISAEFDCEVISVLGKNGEMVEYGEPLFKVRRI</sequence>
<comment type="caution">
    <text evidence="10">The sequence shown here is derived from an EMBL/GenBank/DDBJ whole genome shotgun (WGS) entry which is preliminary data.</text>
</comment>
<feature type="domain" description="Lipoyl-binding" evidence="9">
    <location>
        <begin position="89"/>
        <end position="172"/>
    </location>
</feature>
<evidence type="ECO:0000256" key="4">
    <source>
        <dbReference type="ARBA" id="ARBA00022832"/>
    </source>
</evidence>
<evidence type="ECO:0000313" key="10">
    <source>
        <dbReference type="EMBL" id="MBC5996653.1"/>
    </source>
</evidence>
<dbReference type="RefSeq" id="WP_153926197.1">
    <property type="nucleotide sequence ID" value="NZ_JACRWE010000003.1"/>
</dbReference>
<organism evidence="10 11">
    <name type="scientific">Romboutsia faecis</name>
    <dbReference type="NCBI Taxonomy" id="2764597"/>
    <lineage>
        <taxon>Bacteria</taxon>
        <taxon>Bacillati</taxon>
        <taxon>Bacillota</taxon>
        <taxon>Clostridia</taxon>
        <taxon>Peptostreptococcales</taxon>
        <taxon>Peptostreptococcaceae</taxon>
        <taxon>Romboutsia</taxon>
    </lineage>
</organism>
<dbReference type="InterPro" id="IPR050709">
    <property type="entry name" value="Biotin_Carboxyl_Carrier/Decarb"/>
</dbReference>
<gene>
    <name evidence="10" type="primary">accB</name>
    <name evidence="10" type="ORF">H8923_07765</name>
</gene>
<dbReference type="PANTHER" id="PTHR45266">
    <property type="entry name" value="OXALOACETATE DECARBOXYLASE ALPHA CHAIN"/>
    <property type="match status" value="1"/>
</dbReference>
<dbReference type="Gene3D" id="2.40.50.100">
    <property type="match status" value="1"/>
</dbReference>
<dbReference type="InterPro" id="IPR001882">
    <property type="entry name" value="Biotin_BS"/>
</dbReference>
<dbReference type="InterPro" id="IPR001249">
    <property type="entry name" value="AcCoA_biotinCC"/>
</dbReference>
<keyword evidence="4 8" id="KW-0276">Fatty acid metabolism</keyword>
<dbReference type="EMBL" id="JACRWE010000003">
    <property type="protein sequence ID" value="MBC5996653.1"/>
    <property type="molecule type" value="Genomic_DNA"/>
</dbReference>
<dbReference type="PRINTS" id="PR01071">
    <property type="entry name" value="ACOABIOTINCC"/>
</dbReference>
<dbReference type="Pfam" id="PF00364">
    <property type="entry name" value="Biotin_lipoyl"/>
    <property type="match status" value="1"/>
</dbReference>
<proteinExistence type="predicted"/>
<dbReference type="InterPro" id="IPR000089">
    <property type="entry name" value="Biotin_lipoyl"/>
</dbReference>
<protein>
    <recommendedName>
        <fullName evidence="2 8">Biotin carboxyl carrier protein of acetyl-CoA carboxylase</fullName>
    </recommendedName>
</protein>
<dbReference type="CDD" id="cd06850">
    <property type="entry name" value="biotinyl_domain"/>
    <property type="match status" value="1"/>
</dbReference>